<comment type="caution">
    <text evidence="1">The sequence shown here is derived from an EMBL/GenBank/DDBJ whole genome shotgun (WGS) entry which is preliminary data.</text>
</comment>
<dbReference type="AlphaFoldDB" id="A0A8X7CUY1"/>
<evidence type="ECO:0000313" key="2">
    <source>
        <dbReference type="Proteomes" id="UP000886998"/>
    </source>
</evidence>
<reference evidence="1" key="1">
    <citation type="submission" date="2020-08" db="EMBL/GenBank/DDBJ databases">
        <title>Multicomponent nature underlies the extraordinary mechanical properties of spider dragline silk.</title>
        <authorList>
            <person name="Kono N."/>
            <person name="Nakamura H."/>
            <person name="Mori M."/>
            <person name="Yoshida Y."/>
            <person name="Ohtoshi R."/>
            <person name="Malay A.D."/>
            <person name="Moran D.A.P."/>
            <person name="Tomita M."/>
            <person name="Numata K."/>
            <person name="Arakawa K."/>
        </authorList>
    </citation>
    <scope>NUCLEOTIDE SEQUENCE</scope>
</reference>
<evidence type="ECO:0000313" key="1">
    <source>
        <dbReference type="EMBL" id="GFY79582.1"/>
    </source>
</evidence>
<gene>
    <name evidence="1" type="ORF">TNIN_466951</name>
</gene>
<dbReference type="EMBL" id="BMAV01023667">
    <property type="protein sequence ID" value="GFY79582.1"/>
    <property type="molecule type" value="Genomic_DNA"/>
</dbReference>
<sequence length="102" mass="11505">MIQIFVLIPCSYEYFHIAFPPTFCSTLIDLNKGWGGNTCPNRTRDESITSPNRCISNHGMSKHSTLTNATPTSSNPPFRGVDKIWIGNHVQKEDSFVLGYRK</sequence>
<keyword evidence="2" id="KW-1185">Reference proteome</keyword>
<dbReference type="Proteomes" id="UP000886998">
    <property type="component" value="Unassembled WGS sequence"/>
</dbReference>
<proteinExistence type="predicted"/>
<organism evidence="1 2">
    <name type="scientific">Trichonephila inaurata madagascariensis</name>
    <dbReference type="NCBI Taxonomy" id="2747483"/>
    <lineage>
        <taxon>Eukaryota</taxon>
        <taxon>Metazoa</taxon>
        <taxon>Ecdysozoa</taxon>
        <taxon>Arthropoda</taxon>
        <taxon>Chelicerata</taxon>
        <taxon>Arachnida</taxon>
        <taxon>Araneae</taxon>
        <taxon>Araneomorphae</taxon>
        <taxon>Entelegynae</taxon>
        <taxon>Araneoidea</taxon>
        <taxon>Nephilidae</taxon>
        <taxon>Trichonephila</taxon>
        <taxon>Trichonephila inaurata</taxon>
    </lineage>
</organism>
<accession>A0A8X7CUY1</accession>
<protein>
    <submittedName>
        <fullName evidence="1">Uncharacterized protein</fullName>
    </submittedName>
</protein>
<name>A0A8X7CUY1_9ARAC</name>